<feature type="region of interest" description="Disordered" evidence="5">
    <location>
        <begin position="497"/>
        <end position="644"/>
    </location>
</feature>
<dbReference type="FunFam" id="2.10.110.10:FF:000077">
    <property type="entry name" value="LIM domain protein"/>
    <property type="match status" value="1"/>
</dbReference>
<feature type="compositionally biased region" description="Polar residues" evidence="5">
    <location>
        <begin position="578"/>
        <end position="597"/>
    </location>
</feature>
<sequence length="813" mass="89141">MHKTQDRPPPSPSYMSEEQMAQYLRELRQRRDSNRPSGSRPPPPSKFASLRRTDTAPPPPIEEHHAEEQTRNAGRPSLATSNSLPIIPAHQLSHNPLESAPRIRSPFAGRPLARPPSAAKLDQPSSPLASPAEKAQPIDQVDVESGRRFMEKRSARSVRAALEAMSMEDERKVHAAAQDEAAELVFRHKNPGAAFANPEAPYANPDRRGATGGGEGPRARAGSYQRWQRPEKAPIVEPRGMQRGSPSPSTDAPTIRKQASVDPQRTGSPPADATFTQGKRSLSGKSYGGLAEAVADDIQKAKRRTSSGSKRILSGEKKPYMHPNDRIWEDPQEEAAPKELPVVEESTKTRPAPTAVQPPSHVRKNPFARVRAQQDRLVHSNSAPSLPTAKHHSVEIQKNPPSRSRNAWYTSNEPLPPTPPPSSGQPGDEVEPKGTSPTRDGQEIRGDDIRAATSKQRKDRSANLPQPTMVSDKPGRPIVSFQTQVWEKVLEEVQTRALEPSQMDGARAQSPLRQPLASPYGRGKSPAPDSRPPIPSIVIPDEPKGRQRGGMPPIPTINLPDGPSMPTVVLPEEPGFAETSQQSAPGTPTTASVSPISINAPDWTPPSIHRPGQRPLPTPTSKHTRPLAHHSATSPLPKSSPHYTPTIRHSSALCAHCALPITGRILSAAGARFHPGCFVCHTCHTNLELVAFYPEPQNHHQNRLARLHHTTNDPSSHHHPDLNNNDPDPDIDIDNDPAQRFYCHLDFHEHFSPRCKTCQTPIEGQAIVACGAEYHEGHFFCAQCGDPFDASTPFVEKDNYAWSVMERRLKTYS</sequence>
<dbReference type="AlphaFoldDB" id="A0A4U0TT59"/>
<evidence type="ECO:0000259" key="6">
    <source>
        <dbReference type="PROSITE" id="PS50023"/>
    </source>
</evidence>
<feature type="compositionally biased region" description="Polar residues" evidence="5">
    <location>
        <begin position="399"/>
        <end position="413"/>
    </location>
</feature>
<dbReference type="CDD" id="cd08368">
    <property type="entry name" value="LIM"/>
    <property type="match status" value="1"/>
</dbReference>
<dbReference type="SMART" id="SM00132">
    <property type="entry name" value="LIM"/>
    <property type="match status" value="2"/>
</dbReference>
<comment type="caution">
    <text evidence="7">The sequence shown here is derived from an EMBL/GenBank/DDBJ whole genome shotgun (WGS) entry which is preliminary data.</text>
</comment>
<dbReference type="GO" id="GO:0031941">
    <property type="term" value="C:filamentous actin"/>
    <property type="evidence" value="ECO:0007669"/>
    <property type="project" value="TreeGrafter"/>
</dbReference>
<dbReference type="Proteomes" id="UP000308549">
    <property type="component" value="Unassembled WGS sequence"/>
</dbReference>
<dbReference type="GO" id="GO:0051371">
    <property type="term" value="F:muscle alpha-actinin binding"/>
    <property type="evidence" value="ECO:0007669"/>
    <property type="project" value="TreeGrafter"/>
</dbReference>
<evidence type="ECO:0000256" key="1">
    <source>
        <dbReference type="ARBA" id="ARBA00022723"/>
    </source>
</evidence>
<feature type="region of interest" description="Disordered" evidence="5">
    <location>
        <begin position="709"/>
        <end position="731"/>
    </location>
</feature>
<evidence type="ECO:0000256" key="5">
    <source>
        <dbReference type="SAM" id="MobiDB-lite"/>
    </source>
</evidence>
<feature type="compositionally biased region" description="Pro residues" evidence="5">
    <location>
        <begin position="414"/>
        <end position="423"/>
    </location>
</feature>
<evidence type="ECO:0000313" key="8">
    <source>
        <dbReference type="Proteomes" id="UP000308549"/>
    </source>
</evidence>
<dbReference type="GO" id="GO:0030695">
    <property type="term" value="F:GTPase regulator activity"/>
    <property type="evidence" value="ECO:0007669"/>
    <property type="project" value="UniProtKB-ARBA"/>
</dbReference>
<feature type="region of interest" description="Disordered" evidence="5">
    <location>
        <begin position="1"/>
        <end position="154"/>
    </location>
</feature>
<keyword evidence="3 4" id="KW-0440">LIM domain</keyword>
<dbReference type="GO" id="GO:0001725">
    <property type="term" value="C:stress fiber"/>
    <property type="evidence" value="ECO:0007669"/>
    <property type="project" value="TreeGrafter"/>
</dbReference>
<feature type="compositionally biased region" description="Basic and acidic residues" evidence="5">
    <location>
        <begin position="25"/>
        <end position="34"/>
    </location>
</feature>
<name>A0A4U0TT59_9PEZI</name>
<gene>
    <name evidence="7" type="ORF">B0A50_06103</name>
</gene>
<keyword evidence="1 4" id="KW-0479">Metal-binding</keyword>
<dbReference type="Gene3D" id="2.10.110.10">
    <property type="entry name" value="Cysteine Rich Protein"/>
    <property type="match status" value="2"/>
</dbReference>
<evidence type="ECO:0000256" key="3">
    <source>
        <dbReference type="ARBA" id="ARBA00023038"/>
    </source>
</evidence>
<feature type="compositionally biased region" description="Polar residues" evidence="5">
    <location>
        <begin position="274"/>
        <end position="284"/>
    </location>
</feature>
<dbReference type="PANTHER" id="PTHR24214:SF38">
    <property type="entry name" value="PDZ AND LIM DOMAIN PROTEIN ZASP-RELATED"/>
    <property type="match status" value="1"/>
</dbReference>
<dbReference type="Pfam" id="PF00412">
    <property type="entry name" value="LIM"/>
    <property type="match status" value="2"/>
</dbReference>
<evidence type="ECO:0000313" key="7">
    <source>
        <dbReference type="EMBL" id="TKA25005.1"/>
    </source>
</evidence>
<feature type="compositionally biased region" description="Basic and acidic residues" evidence="5">
    <location>
        <begin position="144"/>
        <end position="154"/>
    </location>
</feature>
<dbReference type="OrthoDB" id="15567at2759"/>
<protein>
    <recommendedName>
        <fullName evidence="6">LIM zinc-binding domain-containing protein</fullName>
    </recommendedName>
</protein>
<reference evidence="7 8" key="1">
    <citation type="submission" date="2017-03" db="EMBL/GenBank/DDBJ databases">
        <title>Genomes of endolithic fungi from Antarctica.</title>
        <authorList>
            <person name="Coleine C."/>
            <person name="Masonjones S."/>
            <person name="Stajich J.E."/>
        </authorList>
    </citation>
    <scope>NUCLEOTIDE SEQUENCE [LARGE SCALE GENOMIC DNA]</scope>
    <source>
        <strain evidence="7 8">CCFEE 6315</strain>
    </source>
</reference>
<proteinExistence type="predicted"/>
<feature type="compositionally biased region" description="Basic and acidic residues" evidence="5">
    <location>
        <begin position="61"/>
        <end position="70"/>
    </location>
</feature>
<dbReference type="InterPro" id="IPR001781">
    <property type="entry name" value="Znf_LIM"/>
</dbReference>
<dbReference type="GO" id="GO:0003779">
    <property type="term" value="F:actin binding"/>
    <property type="evidence" value="ECO:0007669"/>
    <property type="project" value="TreeGrafter"/>
</dbReference>
<dbReference type="SUPFAM" id="SSF57716">
    <property type="entry name" value="Glucocorticoid receptor-like (DNA-binding domain)"/>
    <property type="match status" value="2"/>
</dbReference>
<keyword evidence="2 4" id="KW-0862">Zinc</keyword>
<dbReference type="EMBL" id="NAJL01000039">
    <property type="protein sequence ID" value="TKA25005.1"/>
    <property type="molecule type" value="Genomic_DNA"/>
</dbReference>
<dbReference type="PROSITE" id="PS50023">
    <property type="entry name" value="LIM_DOMAIN_2"/>
    <property type="match status" value="1"/>
</dbReference>
<dbReference type="InterPro" id="IPR050604">
    <property type="entry name" value="PDZ-LIM_domain"/>
</dbReference>
<feature type="compositionally biased region" description="Basic and acidic residues" evidence="5">
    <location>
        <begin position="440"/>
        <end position="450"/>
    </location>
</feature>
<dbReference type="PROSITE" id="PS00478">
    <property type="entry name" value="LIM_DOMAIN_1"/>
    <property type="match status" value="2"/>
</dbReference>
<dbReference type="GO" id="GO:0030036">
    <property type="term" value="P:actin cytoskeleton organization"/>
    <property type="evidence" value="ECO:0007669"/>
    <property type="project" value="TreeGrafter"/>
</dbReference>
<evidence type="ECO:0000256" key="4">
    <source>
        <dbReference type="PROSITE-ProRule" id="PRU00125"/>
    </source>
</evidence>
<feature type="compositionally biased region" description="Basic and acidic residues" evidence="5">
    <location>
        <begin position="313"/>
        <end position="329"/>
    </location>
</feature>
<organism evidence="7 8">
    <name type="scientific">Salinomyces thailandicus</name>
    <dbReference type="NCBI Taxonomy" id="706561"/>
    <lineage>
        <taxon>Eukaryota</taxon>
        <taxon>Fungi</taxon>
        <taxon>Dikarya</taxon>
        <taxon>Ascomycota</taxon>
        <taxon>Pezizomycotina</taxon>
        <taxon>Dothideomycetes</taxon>
        <taxon>Dothideomycetidae</taxon>
        <taxon>Mycosphaerellales</taxon>
        <taxon>Teratosphaeriaceae</taxon>
        <taxon>Salinomyces</taxon>
    </lineage>
</organism>
<feature type="region of interest" description="Disordered" evidence="5">
    <location>
        <begin position="190"/>
        <end position="478"/>
    </location>
</feature>
<dbReference type="PANTHER" id="PTHR24214">
    <property type="entry name" value="PDZ AND LIM DOMAIN PROTEIN ZASP"/>
    <property type="match status" value="1"/>
</dbReference>
<accession>A0A4U0TT59</accession>
<dbReference type="GO" id="GO:0046872">
    <property type="term" value="F:metal ion binding"/>
    <property type="evidence" value="ECO:0007669"/>
    <property type="project" value="UniProtKB-KW"/>
</dbReference>
<keyword evidence="8" id="KW-1185">Reference proteome</keyword>
<evidence type="ECO:0000256" key="2">
    <source>
        <dbReference type="ARBA" id="ARBA00022833"/>
    </source>
</evidence>
<feature type="compositionally biased region" description="Polar residues" evidence="5">
    <location>
        <begin position="631"/>
        <end position="644"/>
    </location>
</feature>
<feature type="domain" description="LIM zinc-binding" evidence="6">
    <location>
        <begin position="652"/>
        <end position="753"/>
    </location>
</feature>